<keyword evidence="1" id="KW-0812">Transmembrane</keyword>
<protein>
    <submittedName>
        <fullName evidence="2">Sigma-E factor regulatory protein RseC</fullName>
    </submittedName>
</protein>
<gene>
    <name evidence="2" type="ORF">AKL17_1544</name>
</gene>
<dbReference type="Pfam" id="PF04246">
    <property type="entry name" value="RseC_MucC"/>
    <property type="match status" value="1"/>
</dbReference>
<name>A0A159Z1I7_9RHOB</name>
<feature type="transmembrane region" description="Helical" evidence="1">
    <location>
        <begin position="118"/>
        <end position="136"/>
    </location>
</feature>
<evidence type="ECO:0000313" key="2">
    <source>
        <dbReference type="EMBL" id="AMY68797.1"/>
    </source>
</evidence>
<proteinExistence type="predicted"/>
<dbReference type="Proteomes" id="UP000076128">
    <property type="component" value="Chromosome"/>
</dbReference>
<dbReference type="PANTHER" id="PTHR35867:SF1">
    <property type="entry name" value="PROTEIN RSEC"/>
    <property type="match status" value="1"/>
</dbReference>
<keyword evidence="3" id="KW-1185">Reference proteome</keyword>
<feature type="transmembrane region" description="Helical" evidence="1">
    <location>
        <begin position="88"/>
        <end position="112"/>
    </location>
</feature>
<keyword evidence="1" id="KW-1133">Transmembrane helix</keyword>
<dbReference type="STRING" id="1335048.AKL17_1544"/>
<dbReference type="OrthoDB" id="7689231at2"/>
<dbReference type="KEGG" id="daa:AKL17_1544"/>
<accession>A0A159Z1I7</accession>
<dbReference type="AlphaFoldDB" id="A0A159Z1I7"/>
<evidence type="ECO:0000313" key="3">
    <source>
        <dbReference type="Proteomes" id="UP000076128"/>
    </source>
</evidence>
<dbReference type="EMBL" id="CP012661">
    <property type="protein sequence ID" value="AMY68797.1"/>
    <property type="molecule type" value="Genomic_DNA"/>
</dbReference>
<reference evidence="2 3" key="1">
    <citation type="submission" date="2015-09" db="EMBL/GenBank/DDBJ databases">
        <title>Complete genome sequence of Defluviimonas alba cai42t isolated from an oilfield in Xinjiang.</title>
        <authorList>
            <person name="Geng S."/>
            <person name="Pan X."/>
            <person name="Wu X."/>
        </authorList>
    </citation>
    <scope>NUCLEOTIDE SEQUENCE [LARGE SCALE GENOMIC DNA]</scope>
    <source>
        <strain evidence="3">cai42</strain>
    </source>
</reference>
<evidence type="ECO:0000256" key="1">
    <source>
        <dbReference type="SAM" id="Phobius"/>
    </source>
</evidence>
<keyword evidence="1" id="KW-0472">Membrane</keyword>
<organism evidence="2 3">
    <name type="scientific">Frigidibacter mobilis</name>
    <dbReference type="NCBI Taxonomy" id="1335048"/>
    <lineage>
        <taxon>Bacteria</taxon>
        <taxon>Pseudomonadati</taxon>
        <taxon>Pseudomonadota</taxon>
        <taxon>Alphaproteobacteria</taxon>
        <taxon>Rhodobacterales</taxon>
        <taxon>Paracoccaceae</taxon>
        <taxon>Frigidibacter</taxon>
    </lineage>
</organism>
<sequence>MAPGGGSSAGAGPRVICERRRVLAVAADHLVIDAGRAAGCAACAARPGCGAVALEGMSGPALLSVARPEALAVGPGDEIELAMEGNAFLAAAGLAYLLPAAALVAAVCAAAAAGLSDLSAGALGALALALSFLPLARAERRAGAAGPLVVVAVHPAPGPRV</sequence>
<dbReference type="PANTHER" id="PTHR35867">
    <property type="entry name" value="PROTEIN RSEC"/>
    <property type="match status" value="1"/>
</dbReference>
<dbReference type="InterPro" id="IPR007359">
    <property type="entry name" value="SigmaE_reg_RseC_MucC"/>
</dbReference>